<evidence type="ECO:0000313" key="2">
    <source>
        <dbReference type="EMBL" id="MEH7827648.1"/>
    </source>
</evidence>
<feature type="compositionally biased region" description="Basic and acidic residues" evidence="1">
    <location>
        <begin position="126"/>
        <end position="141"/>
    </location>
</feature>
<feature type="region of interest" description="Disordered" evidence="1">
    <location>
        <begin position="108"/>
        <end position="162"/>
    </location>
</feature>
<dbReference type="EMBL" id="JBALHR010000002">
    <property type="protein sequence ID" value="MEH7827648.1"/>
    <property type="molecule type" value="Genomic_DNA"/>
</dbReference>
<organism evidence="2 3">
    <name type="scientific">Gemmobacter denitrificans</name>
    <dbReference type="NCBI Taxonomy" id="3123040"/>
    <lineage>
        <taxon>Bacteria</taxon>
        <taxon>Pseudomonadati</taxon>
        <taxon>Pseudomonadota</taxon>
        <taxon>Alphaproteobacteria</taxon>
        <taxon>Rhodobacterales</taxon>
        <taxon>Paracoccaceae</taxon>
        <taxon>Gemmobacter</taxon>
    </lineage>
</organism>
<feature type="region of interest" description="Disordered" evidence="1">
    <location>
        <begin position="247"/>
        <end position="266"/>
    </location>
</feature>
<dbReference type="Proteomes" id="UP001431963">
    <property type="component" value="Unassembled WGS sequence"/>
</dbReference>
<name>A0ABU8BTV4_9RHOB</name>
<evidence type="ECO:0000313" key="3">
    <source>
        <dbReference type="Proteomes" id="UP001431963"/>
    </source>
</evidence>
<comment type="caution">
    <text evidence="2">The sequence shown here is derived from an EMBL/GenBank/DDBJ whole genome shotgun (WGS) entry which is preliminary data.</text>
</comment>
<gene>
    <name evidence="2" type="ORF">V6590_05775</name>
</gene>
<feature type="compositionally biased region" description="Polar residues" evidence="1">
    <location>
        <begin position="108"/>
        <end position="122"/>
    </location>
</feature>
<sequence length="284" mass="31322">MSGTVNVARDLWDDPTFKDSEMSQREAWIWMIAEASWKDRDRRVGAHEVALKRGQFAASTRFMAGAFMWSEARVRRYLDMLENRRMIRRETDAGVTVVTICNYDNYQNKPSSGDADATQQPTHQRRTSDANENKGEIREEYIGGGGGARAREAGPASLANPTDPTLRERILAACGVDPSGLTGHGGRMIGKAPEMAEITSRMAARNLTDAEVLQVVRETMLAKREPGPPSSLRFFLDPLDRYAAARDAPVPQLSPATPRPSSRQPTIAEMTAMIRGTYPAGAPQ</sequence>
<keyword evidence="3" id="KW-1185">Reference proteome</keyword>
<protein>
    <recommendedName>
        <fullName evidence="4">Helix-turn-helix DNA binding domain protein</fullName>
    </recommendedName>
</protein>
<proteinExistence type="predicted"/>
<accession>A0ABU8BTV4</accession>
<evidence type="ECO:0008006" key="4">
    <source>
        <dbReference type="Google" id="ProtNLM"/>
    </source>
</evidence>
<reference evidence="2" key="1">
    <citation type="submission" date="2024-02" db="EMBL/GenBank/DDBJ databases">
        <title>Genome sequences of strain Gemmobacter sp. JM10B15.</title>
        <authorList>
            <person name="Zhang M."/>
        </authorList>
    </citation>
    <scope>NUCLEOTIDE SEQUENCE</scope>
    <source>
        <strain evidence="2">JM10B15</strain>
    </source>
</reference>
<dbReference type="RefSeq" id="WP_335420831.1">
    <property type="nucleotide sequence ID" value="NZ_JBALHR010000002.1"/>
</dbReference>
<evidence type="ECO:0000256" key="1">
    <source>
        <dbReference type="SAM" id="MobiDB-lite"/>
    </source>
</evidence>